<dbReference type="EC" id="2.4.1.255" evidence="3"/>
<dbReference type="AlphaFoldDB" id="A0A7W8L518"/>
<accession>A0A7W8L518</accession>
<protein>
    <recommendedName>
        <fullName evidence="3">protein O-GlcNAc transferase</fullName>
        <ecNumber evidence="3">2.4.1.255</ecNumber>
    </recommendedName>
</protein>
<comment type="pathway">
    <text evidence="1">Protein modification; protein glycosylation.</text>
</comment>
<keyword evidence="6" id="KW-0677">Repeat</keyword>
<dbReference type="InterPro" id="IPR011990">
    <property type="entry name" value="TPR-like_helical_dom_sf"/>
</dbReference>
<sequence>MTAFPIPADTVTFASELQQNHDIALAMQSAIDHHQKQEYGDAAALYASVLEVASDHTDAHYHLGVLFMQTGRPAEAVPHFETVLGQVPQNGQIWVYYINALVASKQTEAARIALDVARQQGLPDAAVRTLGARINGENERLMSTPESEATAPQVDASGCNAPPLAPETDERVKIDTRRASLKEMRQYQHLLDSGKLEAALKIARRLTQQYPAHGECWFELGRVLQLTGRFNESVEAAEHAARLLPKHILAQTILADRLIVTRQYQRAEAHCRQALEKYPENASLHRNLGSALLEMGKFAEGIGYLRRAVELAPNDAYEFDSLACALGKHGLYDEAETAFRRALELAPMQSVTHSNLLFYLMHKPDLDAAGAFAEFRAFAARHEAPLNTRRPRHANDRDPARRLRIGFVSGDLINHPVAYFFLSVLEYLARDPSLSLHIYSNYTVTDSFTEEIRAHAQTWSEIFGMSDDTVAQKIRNDGIDILIDLSGHTGRNRLLTFARKPAPVQVSWIGNPATTGLDSVDYYLSDRFVTPLEQFESWFSEKLVFLPALAPFKPHPQAPEVNDLPALKNGFITFGSFSRIVKIGPEVVALWARVLREVPDSRLLIGAISEPEQIIKLTGLLVGEGIDVSRLSFLKRGNVVHYLEQHHLIDVCLDTFPFGNSTTTMQALWMGVPTMTLPGVSMASRSSTGWLSHLGLDAAFVARDKDDFVRKCAALAADPEALAVVRRELRDYCRQSVLIDAGMIAHAASRAFRIMWQRWCDGLKPEHFEVLADVSNAHNAGRHS</sequence>
<keyword evidence="5 11" id="KW-0808">Transferase</keyword>
<dbReference type="Gene3D" id="3.40.50.11380">
    <property type="match status" value="1"/>
</dbReference>
<dbReference type="RefSeq" id="WP_184226232.1">
    <property type="nucleotide sequence ID" value="NZ_JACHDE010000003.1"/>
</dbReference>
<keyword evidence="7 8" id="KW-0802">TPR repeat</keyword>
<feature type="repeat" description="TPR" evidence="8">
    <location>
        <begin position="57"/>
        <end position="90"/>
    </location>
</feature>
<dbReference type="InterPro" id="IPR029489">
    <property type="entry name" value="OGT/SEC/SPY_C"/>
</dbReference>
<feature type="domain" description="O-GlcNAc transferase C-terminal" evidence="10">
    <location>
        <begin position="567"/>
        <end position="742"/>
    </location>
</feature>
<comment type="similarity">
    <text evidence="2">Belongs to the glycosyltransferase 41 family. O-GlcNAc transferase subfamily.</text>
</comment>
<feature type="domain" description="O-GlcNAc transferase C-terminal" evidence="10">
    <location>
        <begin position="393"/>
        <end position="548"/>
    </location>
</feature>
<evidence type="ECO:0000256" key="4">
    <source>
        <dbReference type="ARBA" id="ARBA00022676"/>
    </source>
</evidence>
<dbReference type="PROSITE" id="PS50005">
    <property type="entry name" value="TPR"/>
    <property type="match status" value="4"/>
</dbReference>
<evidence type="ECO:0000259" key="10">
    <source>
        <dbReference type="Pfam" id="PF13844"/>
    </source>
</evidence>
<evidence type="ECO:0000313" key="12">
    <source>
        <dbReference type="Proteomes" id="UP000592820"/>
    </source>
</evidence>
<dbReference type="PANTHER" id="PTHR44835">
    <property type="entry name" value="UDP-N-ACETYLGLUCOSAMINE--PEPTIDE N-ACETYLGLUCOSAMINYLTRANSFERASE SPINDLY-RELATED"/>
    <property type="match status" value="1"/>
</dbReference>
<evidence type="ECO:0000313" key="11">
    <source>
        <dbReference type="EMBL" id="MBB5400581.1"/>
    </source>
</evidence>
<feature type="repeat" description="TPR" evidence="8">
    <location>
        <begin position="316"/>
        <end position="349"/>
    </location>
</feature>
<feature type="repeat" description="TPR" evidence="8">
    <location>
        <begin position="214"/>
        <end position="247"/>
    </location>
</feature>
<gene>
    <name evidence="11" type="ORF">HDG41_002630</name>
</gene>
<reference evidence="11 12" key="1">
    <citation type="submission" date="2020-08" db="EMBL/GenBank/DDBJ databases">
        <title>Genomic Encyclopedia of Type Strains, Phase IV (KMG-V): Genome sequencing to study the core and pangenomes of soil and plant-associated prokaryotes.</title>
        <authorList>
            <person name="Whitman W."/>
        </authorList>
    </citation>
    <scope>NUCLEOTIDE SEQUENCE [LARGE SCALE GENOMIC DNA]</scope>
    <source>
        <strain evidence="11 12">JPY162</strain>
    </source>
</reference>
<feature type="region of interest" description="Disordered" evidence="9">
    <location>
        <begin position="142"/>
        <end position="166"/>
    </location>
</feature>
<evidence type="ECO:0000256" key="5">
    <source>
        <dbReference type="ARBA" id="ARBA00022679"/>
    </source>
</evidence>
<dbReference type="PROSITE" id="PS50293">
    <property type="entry name" value="TPR_REGION"/>
    <property type="match status" value="1"/>
</dbReference>
<feature type="repeat" description="TPR" evidence="8">
    <location>
        <begin position="282"/>
        <end position="315"/>
    </location>
</feature>
<dbReference type="Pfam" id="PF14559">
    <property type="entry name" value="TPR_19"/>
    <property type="match status" value="1"/>
</dbReference>
<dbReference type="Pfam" id="PF13181">
    <property type="entry name" value="TPR_8"/>
    <property type="match status" value="1"/>
</dbReference>
<evidence type="ECO:0000256" key="8">
    <source>
        <dbReference type="PROSITE-ProRule" id="PRU00339"/>
    </source>
</evidence>
<proteinExistence type="inferred from homology"/>
<dbReference type="GO" id="GO:0097363">
    <property type="term" value="F:protein O-acetylglucosaminyltransferase activity"/>
    <property type="evidence" value="ECO:0007669"/>
    <property type="project" value="UniProtKB-EC"/>
</dbReference>
<organism evidence="11 12">
    <name type="scientific">Paraburkholderia youngii</name>
    <dbReference type="NCBI Taxonomy" id="2782701"/>
    <lineage>
        <taxon>Bacteria</taxon>
        <taxon>Pseudomonadati</taxon>
        <taxon>Pseudomonadota</taxon>
        <taxon>Betaproteobacteria</taxon>
        <taxon>Burkholderiales</taxon>
        <taxon>Burkholderiaceae</taxon>
        <taxon>Paraburkholderia</taxon>
    </lineage>
</organism>
<evidence type="ECO:0000256" key="1">
    <source>
        <dbReference type="ARBA" id="ARBA00004922"/>
    </source>
</evidence>
<dbReference type="PANTHER" id="PTHR44835:SF1">
    <property type="entry name" value="PROTEIN O-GLCNAC TRANSFERASE"/>
    <property type="match status" value="1"/>
</dbReference>
<evidence type="ECO:0000256" key="9">
    <source>
        <dbReference type="SAM" id="MobiDB-lite"/>
    </source>
</evidence>
<dbReference type="SUPFAM" id="SSF48452">
    <property type="entry name" value="TPR-like"/>
    <property type="match status" value="1"/>
</dbReference>
<dbReference type="InterPro" id="IPR051939">
    <property type="entry name" value="Glycosyltr_41/O-GlcNAc_trsf"/>
</dbReference>
<evidence type="ECO:0000256" key="6">
    <source>
        <dbReference type="ARBA" id="ARBA00022737"/>
    </source>
</evidence>
<dbReference type="Gene3D" id="3.40.50.2000">
    <property type="entry name" value="Glycogen Phosphorylase B"/>
    <property type="match status" value="1"/>
</dbReference>
<evidence type="ECO:0000256" key="7">
    <source>
        <dbReference type="ARBA" id="ARBA00022803"/>
    </source>
</evidence>
<evidence type="ECO:0000256" key="3">
    <source>
        <dbReference type="ARBA" id="ARBA00011970"/>
    </source>
</evidence>
<dbReference type="InterPro" id="IPR019734">
    <property type="entry name" value="TPR_rpt"/>
</dbReference>
<dbReference type="Pfam" id="PF13844">
    <property type="entry name" value="Glyco_transf_41"/>
    <property type="match status" value="2"/>
</dbReference>
<comment type="caution">
    <text evidence="11">The sequence shown here is derived from an EMBL/GenBank/DDBJ whole genome shotgun (WGS) entry which is preliminary data.</text>
</comment>
<dbReference type="Gene3D" id="1.25.40.10">
    <property type="entry name" value="Tetratricopeptide repeat domain"/>
    <property type="match status" value="3"/>
</dbReference>
<name>A0A7W8L518_9BURK</name>
<dbReference type="EMBL" id="JACHDE010000003">
    <property type="protein sequence ID" value="MBB5400581.1"/>
    <property type="molecule type" value="Genomic_DNA"/>
</dbReference>
<evidence type="ECO:0000256" key="2">
    <source>
        <dbReference type="ARBA" id="ARBA00005386"/>
    </source>
</evidence>
<keyword evidence="4" id="KW-0328">Glycosyltransferase</keyword>
<dbReference type="SMART" id="SM00028">
    <property type="entry name" value="TPR"/>
    <property type="match status" value="5"/>
</dbReference>
<dbReference type="Pfam" id="PF13432">
    <property type="entry name" value="TPR_16"/>
    <property type="match status" value="2"/>
</dbReference>
<dbReference type="Proteomes" id="UP000592820">
    <property type="component" value="Unassembled WGS sequence"/>
</dbReference>